<sequence length="591" mass="69922">MKNFDIFNESFTNNFNYIQYGKFITIYIANKSDLRNHLENLHEILPFSISPLIVSDKQFRLGRCFYRYGDFVENKKRTLTNENPAPTLANYFFKNKFITIQGKKYFFISVVSENNFRVLTKVKDIDNNFFIVKIAKKYGDEFLNLNFDKIIETEFKNLNKLFELQMIRIEPILIEKFNHYILLKEYYNGIEYKDIRVLHGIDNIQIDKLYFAQMLTNLIDEVLKYWKKGIAINDLKLMNFVLDEKSSKWNLVDFETLYFFEIEKEIELSNELNRDVRFKGVEPIKKEIMQLVYSILDYCGNFNRLLLIDNTGEKSFFLASEYFKAHNMSKIFEYLNILKNELTISSLLSFYSELKKFQNSLTENTRLSLLDRSIYFNGFLVLDNFENYCMSINCENKFNKNYTLVENSFIKDAKNYIKRKKPFYRFLQISISKKNIDTKIKEIKSELMEILVFTNESLYVNNGDILNPSIDGGSALLLLILIEIQGILKSDYIVAIIETLSYGLLSSILQKTSFEEGVIGYCYALLKATEYLENEEYVPMVVKMLSYWSYNIKIVEKKLYIADYPNSFREVSDEEFSLFLKILSKLPILIL</sequence>
<gene>
    <name evidence="2" type="ORF">EI74_0352</name>
</gene>
<dbReference type="Proteomes" id="UP000295518">
    <property type="component" value="Unassembled WGS sequence"/>
</dbReference>
<protein>
    <recommendedName>
        <fullName evidence="1">RamC N-terminal domain-containing protein</fullName>
    </recommendedName>
</protein>
<feature type="domain" description="RamC N-terminal" evidence="1">
    <location>
        <begin position="18"/>
        <end position="77"/>
    </location>
</feature>
<keyword evidence="3" id="KW-1185">Reference proteome</keyword>
<dbReference type="AlphaFoldDB" id="A0A4R6IFU5"/>
<evidence type="ECO:0000313" key="3">
    <source>
        <dbReference type="Proteomes" id="UP000295518"/>
    </source>
</evidence>
<dbReference type="RefSeq" id="WP_094254520.1">
    <property type="nucleotide sequence ID" value="NZ_NNCE01000002.1"/>
</dbReference>
<comment type="caution">
    <text evidence="2">The sequence shown here is derived from an EMBL/GenBank/DDBJ whole genome shotgun (WGS) entry which is preliminary data.</text>
</comment>
<dbReference type="InterPro" id="IPR011009">
    <property type="entry name" value="Kinase-like_dom_sf"/>
</dbReference>
<evidence type="ECO:0000313" key="2">
    <source>
        <dbReference type="EMBL" id="TDO20517.1"/>
    </source>
</evidence>
<evidence type="ECO:0000259" key="1">
    <source>
        <dbReference type="Pfam" id="PF25816"/>
    </source>
</evidence>
<proteinExistence type="predicted"/>
<dbReference type="InterPro" id="IPR057929">
    <property type="entry name" value="RamC_N"/>
</dbReference>
<dbReference type="Pfam" id="PF25816">
    <property type="entry name" value="RamC_N"/>
    <property type="match status" value="1"/>
</dbReference>
<accession>A0A4R6IFU5</accession>
<reference evidence="2 3" key="1">
    <citation type="submission" date="2019-03" db="EMBL/GenBank/DDBJ databases">
        <title>Genomic Encyclopedia of Archaeal and Bacterial Type Strains, Phase II (KMG-II): from individual species to whole genera.</title>
        <authorList>
            <person name="Goeker M."/>
        </authorList>
    </citation>
    <scope>NUCLEOTIDE SEQUENCE [LARGE SCALE GENOMIC DNA]</scope>
    <source>
        <strain evidence="2 3">ATCC 700618</strain>
    </source>
</reference>
<dbReference type="EMBL" id="SNWN01000010">
    <property type="protein sequence ID" value="TDO20517.1"/>
    <property type="molecule type" value="Genomic_DNA"/>
</dbReference>
<dbReference type="SUPFAM" id="SSF56112">
    <property type="entry name" value="Protein kinase-like (PK-like)"/>
    <property type="match status" value="1"/>
</dbReference>
<name>A0A4R6IFU5_9MOLU</name>
<organism evidence="2 3">
    <name type="scientific">Mycoplasma testudineum</name>
    <dbReference type="NCBI Taxonomy" id="244584"/>
    <lineage>
        <taxon>Bacteria</taxon>
        <taxon>Bacillati</taxon>
        <taxon>Mycoplasmatota</taxon>
        <taxon>Mollicutes</taxon>
        <taxon>Mycoplasmataceae</taxon>
        <taxon>Mycoplasma</taxon>
    </lineage>
</organism>